<evidence type="ECO:0000313" key="4">
    <source>
        <dbReference type="Proteomes" id="UP000430975"/>
    </source>
</evidence>
<proteinExistence type="predicted"/>
<dbReference type="PANTHER" id="PTHR47307:SF1">
    <property type="entry name" value="GLUTATHIONE-REGULATED POTASSIUM-EFFLUX SYSTEM ANCILLARY PROTEIN KEFG"/>
    <property type="match status" value="1"/>
</dbReference>
<dbReference type="SUPFAM" id="SSF52218">
    <property type="entry name" value="Flavoproteins"/>
    <property type="match status" value="1"/>
</dbReference>
<gene>
    <name evidence="3" type="ORF">GIY09_06815</name>
</gene>
<accession>A0A6I2GCT8</accession>
<dbReference type="Pfam" id="PF02525">
    <property type="entry name" value="Flavodoxin_2"/>
    <property type="match status" value="1"/>
</dbReference>
<evidence type="ECO:0000313" key="3">
    <source>
        <dbReference type="EMBL" id="MRI85590.1"/>
    </source>
</evidence>
<evidence type="ECO:0000256" key="1">
    <source>
        <dbReference type="ARBA" id="ARBA00023002"/>
    </source>
</evidence>
<dbReference type="GO" id="GO:0003955">
    <property type="term" value="F:NAD(P)H dehydrogenase (quinone) activity"/>
    <property type="evidence" value="ECO:0007669"/>
    <property type="project" value="TreeGrafter"/>
</dbReference>
<dbReference type="EMBL" id="WJQS01000005">
    <property type="protein sequence ID" value="MRI85590.1"/>
    <property type="molecule type" value="Genomic_DNA"/>
</dbReference>
<dbReference type="Proteomes" id="UP000430975">
    <property type="component" value="Unassembled WGS sequence"/>
</dbReference>
<sequence>MRTIVYIAHPDVTKSSSHQFLLSSGQANTEVVYVDLNQDYQANNRRFDSQAERERLMKFDRIIFQFQLYWYQAPAIMKIWLDAILDTEDYHATFQQSLRGKQLGLVVIAGVKAEHYQAGGREGRTLSELLSPYELLARHFGMDYLMPFTVHQFHYLDETQKFSLMMRYACFLETGEASSFRSLQYYILNKLENLSDDELELSATDQLLMDMFINELQDQADDLDELTDINEAW</sequence>
<dbReference type="RefSeq" id="WP_153863554.1">
    <property type="nucleotide sequence ID" value="NZ_WJQS01000005.1"/>
</dbReference>
<keyword evidence="4" id="KW-1185">Reference proteome</keyword>
<dbReference type="PANTHER" id="PTHR47307">
    <property type="entry name" value="GLUTATHIONE-REGULATED POTASSIUM-EFFLUX SYSTEM ANCILLARY PROTEIN KEFG"/>
    <property type="match status" value="1"/>
</dbReference>
<comment type="caution">
    <text evidence="3">The sequence shown here is derived from an EMBL/GenBank/DDBJ whole genome shotgun (WGS) entry which is preliminary data.</text>
</comment>
<dbReference type="InterPro" id="IPR003680">
    <property type="entry name" value="Flavodoxin_fold"/>
</dbReference>
<protein>
    <recommendedName>
        <fullName evidence="2">Flavodoxin-like fold domain-containing protein</fullName>
    </recommendedName>
</protein>
<dbReference type="AlphaFoldDB" id="A0A6I2GCT8"/>
<keyword evidence="1" id="KW-0560">Oxidoreductase</keyword>
<name>A0A6I2GCT8_9LACT</name>
<evidence type="ECO:0000259" key="2">
    <source>
        <dbReference type="Pfam" id="PF02525"/>
    </source>
</evidence>
<dbReference type="InterPro" id="IPR029039">
    <property type="entry name" value="Flavoprotein-like_sf"/>
</dbReference>
<dbReference type="InterPro" id="IPR046980">
    <property type="entry name" value="KefG/KefF"/>
</dbReference>
<reference evidence="3 4" key="1">
    <citation type="submission" date="2019-11" db="EMBL/GenBank/DDBJ databases">
        <title>Characterisation of Fundicoccus ignavus gen. nov. sp. nov., a novel genus of the family Aerococcaceae isolated from bulk tank milk.</title>
        <authorList>
            <person name="Siebert A."/>
            <person name="Huptas C."/>
            <person name="Wenning M."/>
            <person name="Scherer S."/>
            <person name="Doll E.V."/>
        </authorList>
    </citation>
    <scope>NUCLEOTIDE SEQUENCE [LARGE SCALE GENOMIC DNA]</scope>
    <source>
        <strain evidence="3 4">WS4759</strain>
    </source>
</reference>
<dbReference type="GO" id="GO:0009055">
    <property type="term" value="F:electron transfer activity"/>
    <property type="evidence" value="ECO:0007669"/>
    <property type="project" value="TreeGrafter"/>
</dbReference>
<dbReference type="GO" id="GO:0010181">
    <property type="term" value="F:FMN binding"/>
    <property type="evidence" value="ECO:0007669"/>
    <property type="project" value="TreeGrafter"/>
</dbReference>
<dbReference type="Gene3D" id="3.40.50.360">
    <property type="match status" value="1"/>
</dbReference>
<organism evidence="3 4">
    <name type="scientific">Fundicoccus ignavus</name>
    <dbReference type="NCBI Taxonomy" id="2664442"/>
    <lineage>
        <taxon>Bacteria</taxon>
        <taxon>Bacillati</taxon>
        <taxon>Bacillota</taxon>
        <taxon>Bacilli</taxon>
        <taxon>Lactobacillales</taxon>
        <taxon>Aerococcaceae</taxon>
        <taxon>Fundicoccus</taxon>
    </lineage>
</organism>
<feature type="domain" description="Flavodoxin-like fold" evidence="2">
    <location>
        <begin position="1"/>
        <end position="158"/>
    </location>
</feature>